<comment type="caution">
    <text evidence="1">The sequence shown here is derived from an EMBL/GenBank/DDBJ whole genome shotgun (WGS) entry which is preliminary data.</text>
</comment>
<keyword evidence="2" id="KW-1185">Reference proteome</keyword>
<evidence type="ECO:0000313" key="1">
    <source>
        <dbReference type="EMBL" id="CAK1551184.1"/>
    </source>
</evidence>
<organism evidence="1 2">
    <name type="scientific">Leptosia nina</name>
    <dbReference type="NCBI Taxonomy" id="320188"/>
    <lineage>
        <taxon>Eukaryota</taxon>
        <taxon>Metazoa</taxon>
        <taxon>Ecdysozoa</taxon>
        <taxon>Arthropoda</taxon>
        <taxon>Hexapoda</taxon>
        <taxon>Insecta</taxon>
        <taxon>Pterygota</taxon>
        <taxon>Neoptera</taxon>
        <taxon>Endopterygota</taxon>
        <taxon>Lepidoptera</taxon>
        <taxon>Glossata</taxon>
        <taxon>Ditrysia</taxon>
        <taxon>Papilionoidea</taxon>
        <taxon>Pieridae</taxon>
        <taxon>Pierinae</taxon>
        <taxon>Leptosia</taxon>
    </lineage>
</organism>
<gene>
    <name evidence="1" type="ORF">LNINA_LOCUS10348</name>
</gene>
<protein>
    <submittedName>
        <fullName evidence="1">Uncharacterized protein</fullName>
    </submittedName>
</protein>
<dbReference type="Proteomes" id="UP001497472">
    <property type="component" value="Unassembled WGS sequence"/>
</dbReference>
<proteinExistence type="predicted"/>
<name>A0AAV1JR67_9NEOP</name>
<evidence type="ECO:0000313" key="2">
    <source>
        <dbReference type="Proteomes" id="UP001497472"/>
    </source>
</evidence>
<dbReference type="AlphaFoldDB" id="A0AAV1JR67"/>
<sequence length="80" mass="9180">MVLRVAAHAHSKATRPPGNKYSLSLCKTTDTSYISRLRSELTDWPRNFTAIEINRAFTKTSSLVRVILDFHNTIYKKRAL</sequence>
<reference evidence="1 2" key="1">
    <citation type="submission" date="2023-11" db="EMBL/GenBank/DDBJ databases">
        <authorList>
            <person name="Okamura Y."/>
        </authorList>
    </citation>
    <scope>NUCLEOTIDE SEQUENCE [LARGE SCALE GENOMIC DNA]</scope>
</reference>
<dbReference type="EMBL" id="CAVLEF010000122">
    <property type="protein sequence ID" value="CAK1551184.1"/>
    <property type="molecule type" value="Genomic_DNA"/>
</dbReference>
<accession>A0AAV1JR67</accession>